<gene>
    <name evidence="2" type="ORF">JTE90_008290</name>
</gene>
<feature type="compositionally biased region" description="Basic and acidic residues" evidence="1">
    <location>
        <begin position="162"/>
        <end position="174"/>
    </location>
</feature>
<feature type="compositionally biased region" description="Acidic residues" evidence="1">
    <location>
        <begin position="550"/>
        <end position="561"/>
    </location>
</feature>
<evidence type="ECO:0000313" key="2">
    <source>
        <dbReference type="EMBL" id="KAG8183388.1"/>
    </source>
</evidence>
<reference evidence="2 3" key="1">
    <citation type="journal article" date="2022" name="Nat. Ecol. Evol.">
        <title>A masculinizing supergene underlies an exaggerated male reproductive morph in a spider.</title>
        <authorList>
            <person name="Hendrickx F."/>
            <person name="De Corte Z."/>
            <person name="Sonet G."/>
            <person name="Van Belleghem S.M."/>
            <person name="Kostlbacher S."/>
            <person name="Vangestel C."/>
        </authorList>
    </citation>
    <scope>NUCLEOTIDE SEQUENCE [LARGE SCALE GENOMIC DNA]</scope>
    <source>
        <strain evidence="2">W744_W776</strain>
    </source>
</reference>
<feature type="region of interest" description="Disordered" evidence="1">
    <location>
        <begin position="373"/>
        <end position="392"/>
    </location>
</feature>
<organism evidence="2 3">
    <name type="scientific">Oedothorax gibbosus</name>
    <dbReference type="NCBI Taxonomy" id="931172"/>
    <lineage>
        <taxon>Eukaryota</taxon>
        <taxon>Metazoa</taxon>
        <taxon>Ecdysozoa</taxon>
        <taxon>Arthropoda</taxon>
        <taxon>Chelicerata</taxon>
        <taxon>Arachnida</taxon>
        <taxon>Araneae</taxon>
        <taxon>Araneomorphae</taxon>
        <taxon>Entelegynae</taxon>
        <taxon>Araneoidea</taxon>
        <taxon>Linyphiidae</taxon>
        <taxon>Erigoninae</taxon>
        <taxon>Oedothorax</taxon>
    </lineage>
</organism>
<evidence type="ECO:0000313" key="3">
    <source>
        <dbReference type="Proteomes" id="UP000827092"/>
    </source>
</evidence>
<evidence type="ECO:0000256" key="1">
    <source>
        <dbReference type="SAM" id="MobiDB-lite"/>
    </source>
</evidence>
<feature type="region of interest" description="Disordered" evidence="1">
    <location>
        <begin position="320"/>
        <end position="341"/>
    </location>
</feature>
<keyword evidence="3" id="KW-1185">Reference proteome</keyword>
<feature type="region of interest" description="Disordered" evidence="1">
    <location>
        <begin position="1"/>
        <end position="88"/>
    </location>
</feature>
<feature type="region of interest" description="Disordered" evidence="1">
    <location>
        <begin position="161"/>
        <end position="194"/>
    </location>
</feature>
<proteinExistence type="predicted"/>
<feature type="compositionally biased region" description="Polar residues" evidence="1">
    <location>
        <begin position="28"/>
        <end position="38"/>
    </location>
</feature>
<feature type="region of interest" description="Disordered" evidence="1">
    <location>
        <begin position="534"/>
        <end position="572"/>
    </location>
</feature>
<sequence length="572" mass="64576">MAEKSICSIHLDTESVSFEAEAEIPSISDLSSPTSNSEQLEEPPEDMRTANTSKDVGFDSPPKSSLPPPSTHQSEHSSPTNLTVVESETKKCPVQLELESAESSETEAVVPVIPKKAPLTVSISSEEQPAKFCTETMPKLIENTSSGIADQLSLLLPPVHQHGQDMHTYSDTERTPSTSRNESPRKVEQFEGLDQPLVEQFQRLELKANTESSEGESKSPSEGLYIKSKGNNDKTWELPFRVRKTGLVTVWNEPDEDFVPNLAIRKGDPVPSLPQQHEETFQRTPLVLRCPKCQMAIPGDSPGLLCQHCLLGLRKLASEPQEPEGACGGATSDPQGATAASYDEGFPISYSDFKATYERRSSVEQYVRMRHRQREGLPPYDKPHQETTKQPDVYEDYERSYSEEEFHMLQNFHRDVLHVLSPTQQIIFEQMRQTESDIFAAMNRPGETFEDLRSPEQEIREVEYYERQMAILAARYGGAPLEETTFPWTPQEFLDQATLYEMWRPPADSVEKKELEDMSPETRRRHELETMALMRKPREHLEAMLGNKEESEESGSEDTEYSEVSTPSGSTD</sequence>
<feature type="region of interest" description="Disordered" evidence="1">
    <location>
        <begin position="208"/>
        <end position="230"/>
    </location>
</feature>
<protein>
    <submittedName>
        <fullName evidence="2">Uncharacterized protein</fullName>
    </submittedName>
</protein>
<feature type="compositionally biased region" description="Polar residues" evidence="1">
    <location>
        <begin position="76"/>
        <end position="86"/>
    </location>
</feature>
<dbReference type="EMBL" id="JAFNEN010000419">
    <property type="protein sequence ID" value="KAG8183388.1"/>
    <property type="molecule type" value="Genomic_DNA"/>
</dbReference>
<comment type="caution">
    <text evidence="2">The sequence shown here is derived from an EMBL/GenBank/DDBJ whole genome shotgun (WGS) entry which is preliminary data.</text>
</comment>
<name>A0AAV6UI81_9ARAC</name>
<accession>A0AAV6UI81</accession>
<dbReference type="AlphaFoldDB" id="A0AAV6UI81"/>
<dbReference type="Proteomes" id="UP000827092">
    <property type="component" value="Unassembled WGS sequence"/>
</dbReference>